<protein>
    <recommendedName>
        <fullName evidence="3">Nucleotidyl transferase AbiEii/AbiGii toxin family protein</fullName>
    </recommendedName>
</protein>
<evidence type="ECO:0000313" key="1">
    <source>
        <dbReference type="EMBL" id="MBP2409009.1"/>
    </source>
</evidence>
<dbReference type="Pfam" id="PF08843">
    <property type="entry name" value="AbiEii"/>
    <property type="match status" value="1"/>
</dbReference>
<organism evidence="1 2">
    <name type="scientific">Brachybacterium fresconis</name>
    <dbReference type="NCBI Taxonomy" id="173363"/>
    <lineage>
        <taxon>Bacteria</taxon>
        <taxon>Bacillati</taxon>
        <taxon>Actinomycetota</taxon>
        <taxon>Actinomycetes</taxon>
        <taxon>Micrococcales</taxon>
        <taxon>Dermabacteraceae</taxon>
        <taxon>Brachybacterium</taxon>
    </lineage>
</organism>
<evidence type="ECO:0008006" key="3">
    <source>
        <dbReference type="Google" id="ProtNLM"/>
    </source>
</evidence>
<reference evidence="1 2" key="1">
    <citation type="submission" date="2021-03" db="EMBL/GenBank/DDBJ databases">
        <title>Sequencing the genomes of 1000 actinobacteria strains.</title>
        <authorList>
            <person name="Klenk H.-P."/>
        </authorList>
    </citation>
    <scope>NUCLEOTIDE SEQUENCE [LARGE SCALE GENOMIC DNA]</scope>
    <source>
        <strain evidence="1 2">DSM 14564</strain>
    </source>
</reference>
<gene>
    <name evidence="1" type="ORF">JOF44_001912</name>
</gene>
<dbReference type="InterPro" id="IPR014942">
    <property type="entry name" value="AbiEii"/>
</dbReference>
<evidence type="ECO:0000313" key="2">
    <source>
        <dbReference type="Proteomes" id="UP000698222"/>
    </source>
</evidence>
<proteinExistence type="predicted"/>
<dbReference type="RefSeq" id="WP_209890310.1">
    <property type="nucleotide sequence ID" value="NZ_JAGIOC010000001.1"/>
</dbReference>
<accession>A0ABS4YJV3</accession>
<keyword evidence="2" id="KW-1185">Reference proteome</keyword>
<dbReference type="EMBL" id="JAGIOC010000001">
    <property type="protein sequence ID" value="MBP2409009.1"/>
    <property type="molecule type" value="Genomic_DNA"/>
</dbReference>
<name>A0ABS4YJV3_9MICO</name>
<comment type="caution">
    <text evidence="1">The sequence shown here is derived from an EMBL/GenBank/DDBJ whole genome shotgun (WGS) entry which is preliminary data.</text>
</comment>
<sequence length="310" mass="34420">MSAAVPPLNIAQLNSRLEESSRELGVPIARVRRMLCTLIVSQMLPDAVAVKGGMGVKLRLGERGTRATADLDVSTRQRGTVFEDVFRTRLAQGWGAVSATKGALRRDPDAPERVAFTATLRPRRLHDPGLVRPQYVMHPYRVTISFLGREWAGLDVEVSDPEIGPRAHARRVVDRELVALGEHFGFGELQPVELIDLEHQIAQKIYAVTDPSDVRAHDLVDLQLLWEAGPEVASLREACVRTFDFRRGQAWPPLPLRDMDGWEPAYRDAREETENGGSSLVLDDLDSARAWFEQVISSIDAASCERDGGL</sequence>
<dbReference type="Proteomes" id="UP000698222">
    <property type="component" value="Unassembled WGS sequence"/>
</dbReference>